<evidence type="ECO:0000313" key="2">
    <source>
        <dbReference type="EMBL" id="KAK4296846.1"/>
    </source>
</evidence>
<feature type="compositionally biased region" description="Low complexity" evidence="1">
    <location>
        <begin position="54"/>
        <end position="65"/>
    </location>
</feature>
<sequence length="153" mass="16438">MEEDEKKADDDDVVDGGCSSLIRKKTLARLPLPSPPLHPTLRYHHTSITITTTTSPNITTFSTSFPPSPPHPYPTNTTTSSTFLPQIPSHPHSPTPTRPTPAQHHNLHFPGGYLWPVEQESVGLLSGGGGRKVLGRQGNFIGGADGFAVDGEK</sequence>
<reference evidence="2" key="1">
    <citation type="submission" date="2023-11" db="EMBL/GenBank/DDBJ databases">
        <title>Genome assemblies of two species of porcelain crab, Petrolisthes cinctipes and Petrolisthes manimaculis (Anomura: Porcellanidae).</title>
        <authorList>
            <person name="Angst P."/>
        </authorList>
    </citation>
    <scope>NUCLEOTIDE SEQUENCE</scope>
    <source>
        <strain evidence="2">PB745_02</strain>
        <tissue evidence="2">Gill</tissue>
    </source>
</reference>
<dbReference type="EMBL" id="JAWZYT010003762">
    <property type="protein sequence ID" value="KAK4296846.1"/>
    <property type="molecule type" value="Genomic_DNA"/>
</dbReference>
<dbReference type="Proteomes" id="UP001292094">
    <property type="component" value="Unassembled WGS sequence"/>
</dbReference>
<name>A0AAE1NWT3_9EUCA</name>
<evidence type="ECO:0000256" key="1">
    <source>
        <dbReference type="SAM" id="MobiDB-lite"/>
    </source>
</evidence>
<feature type="region of interest" description="Disordered" evidence="1">
    <location>
        <begin position="54"/>
        <end position="101"/>
    </location>
</feature>
<organism evidence="2 3">
    <name type="scientific">Petrolisthes manimaculis</name>
    <dbReference type="NCBI Taxonomy" id="1843537"/>
    <lineage>
        <taxon>Eukaryota</taxon>
        <taxon>Metazoa</taxon>
        <taxon>Ecdysozoa</taxon>
        <taxon>Arthropoda</taxon>
        <taxon>Crustacea</taxon>
        <taxon>Multicrustacea</taxon>
        <taxon>Malacostraca</taxon>
        <taxon>Eumalacostraca</taxon>
        <taxon>Eucarida</taxon>
        <taxon>Decapoda</taxon>
        <taxon>Pleocyemata</taxon>
        <taxon>Anomura</taxon>
        <taxon>Galatheoidea</taxon>
        <taxon>Porcellanidae</taxon>
        <taxon>Petrolisthes</taxon>
    </lineage>
</organism>
<feature type="compositionally biased region" description="Low complexity" evidence="1">
    <location>
        <begin position="74"/>
        <end position="83"/>
    </location>
</feature>
<protein>
    <submittedName>
        <fullName evidence="2">Uncharacterized protein</fullName>
    </submittedName>
</protein>
<evidence type="ECO:0000313" key="3">
    <source>
        <dbReference type="Proteomes" id="UP001292094"/>
    </source>
</evidence>
<comment type="caution">
    <text evidence="2">The sequence shown here is derived from an EMBL/GenBank/DDBJ whole genome shotgun (WGS) entry which is preliminary data.</text>
</comment>
<keyword evidence="3" id="KW-1185">Reference proteome</keyword>
<gene>
    <name evidence="2" type="ORF">Pmani_030692</name>
</gene>
<dbReference type="AlphaFoldDB" id="A0AAE1NWT3"/>
<accession>A0AAE1NWT3</accession>
<proteinExistence type="predicted"/>